<keyword evidence="1" id="KW-0805">Transcription regulation</keyword>
<dbReference type="PANTHER" id="PTHR30055:SF160">
    <property type="entry name" value="TRANSCRIPTIONAL REGULATORY PROTEIN (PROBABLY ASNC-FAMILY)-RELATED"/>
    <property type="match status" value="1"/>
</dbReference>
<evidence type="ECO:0000256" key="2">
    <source>
        <dbReference type="ARBA" id="ARBA00023125"/>
    </source>
</evidence>
<accession>A0ABP4UKW5</accession>
<evidence type="ECO:0000256" key="3">
    <source>
        <dbReference type="ARBA" id="ARBA00023163"/>
    </source>
</evidence>
<evidence type="ECO:0000256" key="5">
    <source>
        <dbReference type="SAM" id="MobiDB-lite"/>
    </source>
</evidence>
<dbReference type="PANTHER" id="PTHR30055">
    <property type="entry name" value="HTH-TYPE TRANSCRIPTIONAL REGULATOR RUTR"/>
    <property type="match status" value="1"/>
</dbReference>
<dbReference type="InterPro" id="IPR054129">
    <property type="entry name" value="DesT_TetR_C"/>
</dbReference>
<dbReference type="PRINTS" id="PR00455">
    <property type="entry name" value="HTHTETR"/>
</dbReference>
<dbReference type="InterPro" id="IPR001647">
    <property type="entry name" value="HTH_TetR"/>
</dbReference>
<keyword evidence="3" id="KW-0804">Transcription</keyword>
<protein>
    <submittedName>
        <fullName evidence="7">TetR/AcrR family transcriptional regulator</fullName>
    </submittedName>
</protein>
<dbReference type="Pfam" id="PF00440">
    <property type="entry name" value="TetR_N"/>
    <property type="match status" value="1"/>
</dbReference>
<evidence type="ECO:0000313" key="7">
    <source>
        <dbReference type="EMBL" id="GAA1705809.1"/>
    </source>
</evidence>
<name>A0ABP4UKW5_9ACTN</name>
<keyword evidence="8" id="KW-1185">Reference proteome</keyword>
<sequence length="217" mass="23733">MSTEPLTNGAAAHPADGERATAARLPRRVRRAQLLQAAREVFVAQGYHAAAMDDIAERAGVSKPVLYQHFPGKMELYLALLETHTTDLVDQVKRSLATTTDNKVRVHRAVEAYYEFVDNEDGAFRLVFETDLGNDPAVRGLVDRGNRECAQAIADTIAADTGLPREHAELLATGLIGSAQVSARYWLTTDRKVPMGEAIELVAAVSWRGISGFPRHL</sequence>
<evidence type="ECO:0000256" key="1">
    <source>
        <dbReference type="ARBA" id="ARBA00023015"/>
    </source>
</evidence>
<dbReference type="SUPFAM" id="SSF48498">
    <property type="entry name" value="Tetracyclin repressor-like, C-terminal domain"/>
    <property type="match status" value="1"/>
</dbReference>
<evidence type="ECO:0000256" key="4">
    <source>
        <dbReference type="PROSITE-ProRule" id="PRU00335"/>
    </source>
</evidence>
<evidence type="ECO:0000259" key="6">
    <source>
        <dbReference type="PROSITE" id="PS50977"/>
    </source>
</evidence>
<dbReference type="Proteomes" id="UP001500618">
    <property type="component" value="Unassembled WGS sequence"/>
</dbReference>
<keyword evidence="2 4" id="KW-0238">DNA-binding</keyword>
<dbReference type="EMBL" id="BAAANY010000031">
    <property type="protein sequence ID" value="GAA1705809.1"/>
    <property type="molecule type" value="Genomic_DNA"/>
</dbReference>
<reference evidence="8" key="1">
    <citation type="journal article" date="2019" name="Int. J. Syst. Evol. Microbiol.">
        <title>The Global Catalogue of Microorganisms (GCM) 10K type strain sequencing project: providing services to taxonomists for standard genome sequencing and annotation.</title>
        <authorList>
            <consortium name="The Broad Institute Genomics Platform"/>
            <consortium name="The Broad Institute Genome Sequencing Center for Infectious Disease"/>
            <person name="Wu L."/>
            <person name="Ma J."/>
        </authorList>
    </citation>
    <scope>NUCLEOTIDE SEQUENCE [LARGE SCALE GENOMIC DNA]</scope>
    <source>
        <strain evidence="8">JCM 14718</strain>
    </source>
</reference>
<dbReference type="Pfam" id="PF21943">
    <property type="entry name" value="TetR_C_46"/>
    <property type="match status" value="1"/>
</dbReference>
<comment type="caution">
    <text evidence="7">The sequence shown here is derived from an EMBL/GenBank/DDBJ whole genome shotgun (WGS) entry which is preliminary data.</text>
</comment>
<dbReference type="InterPro" id="IPR009057">
    <property type="entry name" value="Homeodomain-like_sf"/>
</dbReference>
<feature type="region of interest" description="Disordered" evidence="5">
    <location>
        <begin position="1"/>
        <end position="23"/>
    </location>
</feature>
<evidence type="ECO:0000313" key="8">
    <source>
        <dbReference type="Proteomes" id="UP001500618"/>
    </source>
</evidence>
<gene>
    <name evidence="7" type="ORF">GCM10009765_64030</name>
</gene>
<dbReference type="SUPFAM" id="SSF46689">
    <property type="entry name" value="Homeodomain-like"/>
    <property type="match status" value="1"/>
</dbReference>
<feature type="DNA-binding region" description="H-T-H motif" evidence="4">
    <location>
        <begin position="51"/>
        <end position="70"/>
    </location>
</feature>
<dbReference type="Gene3D" id="1.10.357.10">
    <property type="entry name" value="Tetracycline Repressor, domain 2"/>
    <property type="match status" value="1"/>
</dbReference>
<proteinExistence type="predicted"/>
<feature type="domain" description="HTH tetR-type" evidence="6">
    <location>
        <begin position="28"/>
        <end position="88"/>
    </location>
</feature>
<dbReference type="InterPro" id="IPR050109">
    <property type="entry name" value="HTH-type_TetR-like_transc_reg"/>
</dbReference>
<dbReference type="RefSeq" id="WP_344313979.1">
    <property type="nucleotide sequence ID" value="NZ_BAAANY010000031.1"/>
</dbReference>
<organism evidence="7 8">
    <name type="scientific">Fodinicola feengrottensis</name>
    <dbReference type="NCBI Taxonomy" id="435914"/>
    <lineage>
        <taxon>Bacteria</taxon>
        <taxon>Bacillati</taxon>
        <taxon>Actinomycetota</taxon>
        <taxon>Actinomycetes</taxon>
        <taxon>Mycobacteriales</taxon>
        <taxon>Fodinicola</taxon>
    </lineage>
</organism>
<dbReference type="PROSITE" id="PS50977">
    <property type="entry name" value="HTH_TETR_2"/>
    <property type="match status" value="1"/>
</dbReference>
<dbReference type="InterPro" id="IPR036271">
    <property type="entry name" value="Tet_transcr_reg_TetR-rel_C_sf"/>
</dbReference>